<keyword evidence="2 4" id="KW-0560">Oxidoreductase</keyword>
<dbReference type="PANTHER" id="PTHR43761:SF1">
    <property type="entry name" value="D-ISOMER SPECIFIC 2-HYDROXYACID DEHYDROGENASE CATALYTIC DOMAIN-CONTAINING PROTEIN-RELATED"/>
    <property type="match status" value="1"/>
</dbReference>
<dbReference type="Gene3D" id="3.40.50.720">
    <property type="entry name" value="NAD(P)-binding Rossmann-like Domain"/>
    <property type="match status" value="2"/>
</dbReference>
<dbReference type="PROSITE" id="PS00065">
    <property type="entry name" value="D_2_HYDROXYACID_DH_1"/>
    <property type="match status" value="1"/>
</dbReference>
<accession>A0A9D9HAJ4</accession>
<dbReference type="Pfam" id="PF02826">
    <property type="entry name" value="2-Hacid_dh_C"/>
    <property type="match status" value="1"/>
</dbReference>
<gene>
    <name evidence="7" type="ORF">IAC42_03420</name>
</gene>
<evidence type="ECO:0000256" key="1">
    <source>
        <dbReference type="ARBA" id="ARBA00005854"/>
    </source>
</evidence>
<comment type="similarity">
    <text evidence="1 4">Belongs to the D-isomer specific 2-hydroxyacid dehydrogenase family.</text>
</comment>
<dbReference type="InterPro" id="IPR006139">
    <property type="entry name" value="D-isomer_2_OHA_DH_cat_dom"/>
</dbReference>
<feature type="domain" description="D-isomer specific 2-hydroxyacid dehydrogenase catalytic" evidence="5">
    <location>
        <begin position="18"/>
        <end position="313"/>
    </location>
</feature>
<comment type="caution">
    <text evidence="7">The sequence shown here is derived from an EMBL/GenBank/DDBJ whole genome shotgun (WGS) entry which is preliminary data.</text>
</comment>
<dbReference type="SUPFAM" id="SSF51735">
    <property type="entry name" value="NAD(P)-binding Rossmann-fold domains"/>
    <property type="match status" value="1"/>
</dbReference>
<dbReference type="CDD" id="cd12162">
    <property type="entry name" value="2-Hacid_dh_4"/>
    <property type="match status" value="1"/>
</dbReference>
<evidence type="ECO:0000313" key="8">
    <source>
        <dbReference type="Proteomes" id="UP000823633"/>
    </source>
</evidence>
<dbReference type="GO" id="GO:0016616">
    <property type="term" value="F:oxidoreductase activity, acting on the CH-OH group of donors, NAD or NADP as acceptor"/>
    <property type="evidence" value="ECO:0007669"/>
    <property type="project" value="InterPro"/>
</dbReference>
<dbReference type="Pfam" id="PF00389">
    <property type="entry name" value="2-Hacid_dh"/>
    <property type="match status" value="1"/>
</dbReference>
<reference evidence="7" key="1">
    <citation type="submission" date="2020-10" db="EMBL/GenBank/DDBJ databases">
        <authorList>
            <person name="Gilroy R."/>
        </authorList>
    </citation>
    <scope>NUCLEOTIDE SEQUENCE</scope>
    <source>
        <strain evidence="7">11167</strain>
    </source>
</reference>
<protein>
    <submittedName>
        <fullName evidence="7">D-2-hydroxyacid dehydrogenase</fullName>
    </submittedName>
</protein>
<evidence type="ECO:0000256" key="3">
    <source>
        <dbReference type="ARBA" id="ARBA00023027"/>
    </source>
</evidence>
<organism evidence="7 8">
    <name type="scientific">Candidatus Aphodenecus pullistercoris</name>
    <dbReference type="NCBI Taxonomy" id="2840669"/>
    <lineage>
        <taxon>Bacteria</taxon>
        <taxon>Pseudomonadati</taxon>
        <taxon>Spirochaetota</taxon>
        <taxon>Spirochaetia</taxon>
        <taxon>Spirochaetales</taxon>
        <taxon>Candidatus Aphodenecus</taxon>
    </lineage>
</organism>
<evidence type="ECO:0000259" key="6">
    <source>
        <dbReference type="Pfam" id="PF02826"/>
    </source>
</evidence>
<sequence length="313" mass="34193">MKGTILDGHALNPGDLDWSVLTDKGDFTIFEGTSPDEVLERCSGCEVVITNKVAFDRKVIEALPQLRYIGVTATGYNIIDTQAAKEHGVAVTNIPAYSTNAVAQHVFAFLLELADGVGLHDASVKAGDWERSASFCYWKRPLFELEGKRIGIVGAGNIGRRVASLARAFGMEVLYTSPHSRIEGARLVSFDELVASCPIISLHCPLSVDTLHMVDDEALGRMGEGTILINCSRGPLVDSGAVLRALDSGRLSWYCADVLEVEPPRDDMLVHHPHTLITPHIAWAPLETRSRLLDIASDNLEAWLEGRQLNRIV</sequence>
<dbReference type="SUPFAM" id="SSF52283">
    <property type="entry name" value="Formate/glycerate dehydrogenase catalytic domain-like"/>
    <property type="match status" value="1"/>
</dbReference>
<dbReference type="InterPro" id="IPR036291">
    <property type="entry name" value="NAD(P)-bd_dom_sf"/>
</dbReference>
<evidence type="ECO:0000313" key="7">
    <source>
        <dbReference type="EMBL" id="MBO8442788.1"/>
    </source>
</evidence>
<evidence type="ECO:0000259" key="5">
    <source>
        <dbReference type="Pfam" id="PF00389"/>
    </source>
</evidence>
<dbReference type="PANTHER" id="PTHR43761">
    <property type="entry name" value="D-ISOMER SPECIFIC 2-HYDROXYACID DEHYDROGENASE FAMILY PROTEIN (AFU_ORTHOLOGUE AFUA_1G13630)"/>
    <property type="match status" value="1"/>
</dbReference>
<dbReference type="InterPro" id="IPR050418">
    <property type="entry name" value="D-iso_2-hydroxyacid_DH_PdxB"/>
</dbReference>
<evidence type="ECO:0000256" key="4">
    <source>
        <dbReference type="RuleBase" id="RU003719"/>
    </source>
</evidence>
<reference evidence="7" key="2">
    <citation type="journal article" date="2021" name="PeerJ">
        <title>Extensive microbial diversity within the chicken gut microbiome revealed by metagenomics and culture.</title>
        <authorList>
            <person name="Gilroy R."/>
            <person name="Ravi A."/>
            <person name="Getino M."/>
            <person name="Pursley I."/>
            <person name="Horton D.L."/>
            <person name="Alikhan N.F."/>
            <person name="Baker D."/>
            <person name="Gharbi K."/>
            <person name="Hall N."/>
            <person name="Watson M."/>
            <person name="Adriaenssens E.M."/>
            <person name="Foster-Nyarko E."/>
            <person name="Jarju S."/>
            <person name="Secka A."/>
            <person name="Antonio M."/>
            <person name="Oren A."/>
            <person name="Chaudhuri R.R."/>
            <person name="La Ragione R."/>
            <person name="Hildebrand F."/>
            <person name="Pallen M.J."/>
        </authorList>
    </citation>
    <scope>NUCLEOTIDE SEQUENCE</scope>
    <source>
        <strain evidence="7">11167</strain>
    </source>
</reference>
<proteinExistence type="inferred from homology"/>
<evidence type="ECO:0000256" key="2">
    <source>
        <dbReference type="ARBA" id="ARBA00023002"/>
    </source>
</evidence>
<dbReference type="AlphaFoldDB" id="A0A9D9HAJ4"/>
<keyword evidence="3" id="KW-0520">NAD</keyword>
<dbReference type="InterPro" id="IPR006140">
    <property type="entry name" value="D-isomer_DH_NAD-bd"/>
</dbReference>
<dbReference type="EMBL" id="JADIMU010000021">
    <property type="protein sequence ID" value="MBO8442788.1"/>
    <property type="molecule type" value="Genomic_DNA"/>
</dbReference>
<name>A0A9D9HAJ4_9SPIR</name>
<dbReference type="GO" id="GO:0051287">
    <property type="term" value="F:NAD binding"/>
    <property type="evidence" value="ECO:0007669"/>
    <property type="project" value="InterPro"/>
</dbReference>
<dbReference type="Proteomes" id="UP000823633">
    <property type="component" value="Unassembled WGS sequence"/>
</dbReference>
<feature type="domain" description="D-isomer specific 2-hydroxyacid dehydrogenase NAD-binding" evidence="6">
    <location>
        <begin position="107"/>
        <end position="282"/>
    </location>
</feature>
<dbReference type="InterPro" id="IPR029752">
    <property type="entry name" value="D-isomer_DH_CS1"/>
</dbReference>